<dbReference type="AlphaFoldDB" id="D1QM44"/>
<reference evidence="1 2" key="1">
    <citation type="submission" date="2009-11" db="EMBL/GenBank/DDBJ databases">
        <authorList>
            <person name="Weinstock G."/>
            <person name="Sodergren E."/>
            <person name="Clifton S."/>
            <person name="Fulton L."/>
            <person name="Fulton B."/>
            <person name="Courtney L."/>
            <person name="Fronick C."/>
            <person name="Harrison M."/>
            <person name="Strong C."/>
            <person name="Farmer C."/>
            <person name="Delahaunty K."/>
            <person name="Markovic C."/>
            <person name="Hall O."/>
            <person name="Minx P."/>
            <person name="Tomlinson C."/>
            <person name="Mitreva M."/>
            <person name="Nelson J."/>
            <person name="Hou S."/>
            <person name="Wollam A."/>
            <person name="Pepin K.H."/>
            <person name="Johnson M."/>
            <person name="Bhonagiri V."/>
            <person name="Nash W.E."/>
            <person name="Warren W."/>
            <person name="Chinwalla A."/>
            <person name="Mardis E.R."/>
            <person name="Wilson R.K."/>
        </authorList>
    </citation>
    <scope>NUCLEOTIDE SEQUENCE [LARGE SCALE GENOMIC DNA]</scope>
    <source>
        <strain evidence="1 2">F0302</strain>
    </source>
</reference>
<dbReference type="EMBL" id="ACUZ02000003">
    <property type="protein sequence ID" value="EFB33267.1"/>
    <property type="molecule type" value="Genomic_DNA"/>
</dbReference>
<dbReference type="Proteomes" id="UP000004079">
    <property type="component" value="Unassembled WGS sequence"/>
</dbReference>
<proteinExistence type="predicted"/>
<organism evidence="1 2">
    <name type="scientific">Segatella oris F0302</name>
    <dbReference type="NCBI Taxonomy" id="649760"/>
    <lineage>
        <taxon>Bacteria</taxon>
        <taxon>Pseudomonadati</taxon>
        <taxon>Bacteroidota</taxon>
        <taxon>Bacteroidia</taxon>
        <taxon>Bacteroidales</taxon>
        <taxon>Prevotellaceae</taxon>
        <taxon>Segatella</taxon>
    </lineage>
</organism>
<protein>
    <submittedName>
        <fullName evidence="1">Uncharacterized protein</fullName>
    </submittedName>
</protein>
<evidence type="ECO:0000313" key="1">
    <source>
        <dbReference type="EMBL" id="EFB33267.1"/>
    </source>
</evidence>
<name>D1QM44_9BACT</name>
<gene>
    <name evidence="1" type="ORF">HMPREF0971_00026</name>
</gene>
<comment type="caution">
    <text evidence="1">The sequence shown here is derived from an EMBL/GenBank/DDBJ whole genome shotgun (WGS) entry which is preliminary data.</text>
</comment>
<sequence length="52" mass="5947">MIDCTHEEELLLTILLGVYAKRSNGKDSHFCTVGQSFPMQNRDKTAFENTQQ</sequence>
<accession>D1QM44</accession>
<dbReference type="HOGENOM" id="CLU_3083261_0_0_10"/>
<dbReference type="STRING" id="649760.HMPREF0971_00026"/>
<evidence type="ECO:0000313" key="2">
    <source>
        <dbReference type="Proteomes" id="UP000004079"/>
    </source>
</evidence>